<dbReference type="InterPro" id="IPR029052">
    <property type="entry name" value="Metallo-depent_PP-like"/>
</dbReference>
<evidence type="ECO:0000256" key="3">
    <source>
        <dbReference type="SAM" id="Phobius"/>
    </source>
</evidence>
<feature type="domain" description="Calcineurin-like phosphoesterase" evidence="4">
    <location>
        <begin position="47"/>
        <end position="216"/>
    </location>
</feature>
<dbReference type="InterPro" id="IPR004843">
    <property type="entry name" value="Calcineurin-like_PHP"/>
</dbReference>
<organism evidence="5 6">
    <name type="scientific">Anaeromicrobium sediminis</name>
    <dbReference type="NCBI Taxonomy" id="1478221"/>
    <lineage>
        <taxon>Bacteria</taxon>
        <taxon>Bacillati</taxon>
        <taxon>Bacillota</taxon>
        <taxon>Clostridia</taxon>
        <taxon>Peptostreptococcales</taxon>
        <taxon>Thermotaleaceae</taxon>
        <taxon>Anaeromicrobium</taxon>
    </lineage>
</organism>
<protein>
    <recommendedName>
        <fullName evidence="4">Calcineurin-like phosphoesterase domain-containing protein</fullName>
    </recommendedName>
</protein>
<keyword evidence="3" id="KW-0812">Transmembrane</keyword>
<keyword evidence="3" id="KW-1133">Transmembrane helix</keyword>
<dbReference type="InterPro" id="IPR051158">
    <property type="entry name" value="Metallophosphoesterase_sf"/>
</dbReference>
<gene>
    <name evidence="5" type="ORF">CCE28_05600</name>
</gene>
<accession>A0A267MLA5</accession>
<evidence type="ECO:0000259" key="4">
    <source>
        <dbReference type="Pfam" id="PF00149"/>
    </source>
</evidence>
<dbReference type="Pfam" id="PF00149">
    <property type="entry name" value="Metallophos"/>
    <property type="match status" value="1"/>
</dbReference>
<evidence type="ECO:0000313" key="6">
    <source>
        <dbReference type="Proteomes" id="UP000216024"/>
    </source>
</evidence>
<sequence length="280" mass="32306">MRIKVKLIISIVLFLVAFLYYQNNKLSITRINIKSSKVPNEFCGSIILHLSDFHNKKLGNSHDKLVEVVKKVKPDLIVFTGDLIDSRLYNEHIAITLLEQITKIAPVYYVTGNHEWRSGKYGRLKKKIEKCNVTILDDKYHKINRGNDSIYIIGFDDPRKYSRKYKDYIQFKIKVEDLMNEIEADKFKILLSHRPELFSLYCSQNIDLVFSGHAHGGQVRLPFIGGLFSPHQGLFPQYTSGTYKQGNTRMIVSRGIGNSSVAPQRIFNKPEIVIVKVMRK</sequence>
<dbReference type="GO" id="GO:0016020">
    <property type="term" value="C:membrane"/>
    <property type="evidence" value="ECO:0007669"/>
    <property type="project" value="GOC"/>
</dbReference>
<name>A0A267MLA5_9FIRM</name>
<dbReference type="EMBL" id="NIBG01000003">
    <property type="protein sequence ID" value="PAB60371.1"/>
    <property type="molecule type" value="Genomic_DNA"/>
</dbReference>
<dbReference type="GO" id="GO:0009245">
    <property type="term" value="P:lipid A biosynthetic process"/>
    <property type="evidence" value="ECO:0007669"/>
    <property type="project" value="TreeGrafter"/>
</dbReference>
<proteinExistence type="predicted"/>
<evidence type="ECO:0000256" key="1">
    <source>
        <dbReference type="ARBA" id="ARBA00022723"/>
    </source>
</evidence>
<dbReference type="AlphaFoldDB" id="A0A267MLA5"/>
<dbReference type="Proteomes" id="UP000216024">
    <property type="component" value="Unassembled WGS sequence"/>
</dbReference>
<evidence type="ECO:0000256" key="2">
    <source>
        <dbReference type="ARBA" id="ARBA00022801"/>
    </source>
</evidence>
<keyword evidence="1" id="KW-0479">Metal-binding</keyword>
<keyword evidence="3" id="KW-0472">Membrane</keyword>
<dbReference type="SUPFAM" id="SSF56300">
    <property type="entry name" value="Metallo-dependent phosphatases"/>
    <property type="match status" value="1"/>
</dbReference>
<keyword evidence="6" id="KW-1185">Reference proteome</keyword>
<dbReference type="Gene3D" id="3.60.21.10">
    <property type="match status" value="1"/>
</dbReference>
<dbReference type="GO" id="GO:0046872">
    <property type="term" value="F:metal ion binding"/>
    <property type="evidence" value="ECO:0007669"/>
    <property type="project" value="UniProtKB-KW"/>
</dbReference>
<feature type="transmembrane region" description="Helical" evidence="3">
    <location>
        <begin position="7"/>
        <end position="23"/>
    </location>
</feature>
<dbReference type="OrthoDB" id="9780884at2"/>
<keyword evidence="2" id="KW-0378">Hydrolase</keyword>
<dbReference type="GO" id="GO:0008758">
    <property type="term" value="F:UDP-2,3-diacylglucosamine hydrolase activity"/>
    <property type="evidence" value="ECO:0007669"/>
    <property type="project" value="TreeGrafter"/>
</dbReference>
<dbReference type="CDD" id="cd07385">
    <property type="entry name" value="MPP_YkuE_C"/>
    <property type="match status" value="1"/>
</dbReference>
<dbReference type="PANTHER" id="PTHR31302">
    <property type="entry name" value="TRANSMEMBRANE PROTEIN WITH METALLOPHOSPHOESTERASE DOMAIN-RELATED"/>
    <property type="match status" value="1"/>
</dbReference>
<comment type="caution">
    <text evidence="5">The sequence shown here is derived from an EMBL/GenBank/DDBJ whole genome shotgun (WGS) entry which is preliminary data.</text>
</comment>
<dbReference type="PANTHER" id="PTHR31302:SF31">
    <property type="entry name" value="PHOSPHODIESTERASE YAEI"/>
    <property type="match status" value="1"/>
</dbReference>
<reference evidence="5 6" key="1">
    <citation type="submission" date="2017-06" db="EMBL/GenBank/DDBJ databases">
        <title>Draft genome sequence of anaerobic fermentative bacterium Anaeromicrobium sediminis DY2726D isolated from West Pacific Ocean sediments.</title>
        <authorList>
            <person name="Zeng X."/>
        </authorList>
    </citation>
    <scope>NUCLEOTIDE SEQUENCE [LARGE SCALE GENOMIC DNA]</scope>
    <source>
        <strain evidence="5 6">DY2726D</strain>
    </source>
</reference>
<evidence type="ECO:0000313" key="5">
    <source>
        <dbReference type="EMBL" id="PAB60371.1"/>
    </source>
</evidence>